<protein>
    <recommendedName>
        <fullName evidence="11">Probable pectate lyase F</fullName>
        <ecNumber evidence="5">4.2.2.2</ecNumber>
    </recommendedName>
</protein>
<dbReference type="GO" id="GO:0005576">
    <property type="term" value="C:extracellular region"/>
    <property type="evidence" value="ECO:0007669"/>
    <property type="project" value="UniProtKB-SubCell"/>
</dbReference>
<comment type="function">
    <text evidence="10">Pectinolytic enzyme consist of four classes of enzymes: pectin lyase, polygalacturonase, pectin methylesterase and rhamnogalacturonase. Among pectinolytic enzymes, pectin lyase is the most important in depolymerization of pectin, since it cleaves internal glycosidic bonds of highly methylated pectins. Favors pectate, the anion, over pectin, the methyl ester.</text>
</comment>
<evidence type="ECO:0000313" key="14">
    <source>
        <dbReference type="Proteomes" id="UP000028582"/>
    </source>
</evidence>
<dbReference type="InterPro" id="IPR011050">
    <property type="entry name" value="Pectin_lyase_fold/virulence"/>
</dbReference>
<evidence type="ECO:0000256" key="1">
    <source>
        <dbReference type="ARBA" id="ARBA00000695"/>
    </source>
</evidence>
<comment type="similarity">
    <text evidence="4">Belongs to the polysaccharide lyase 3 family.</text>
</comment>
<evidence type="ECO:0000256" key="7">
    <source>
        <dbReference type="ARBA" id="ARBA00022729"/>
    </source>
</evidence>
<keyword evidence="6" id="KW-0964">Secreted</keyword>
<evidence type="ECO:0000256" key="10">
    <source>
        <dbReference type="ARBA" id="ARBA00025679"/>
    </source>
</evidence>
<comment type="subcellular location">
    <subcellularLocation>
        <location evidence="3">Secreted</location>
    </subcellularLocation>
</comment>
<evidence type="ECO:0000256" key="11">
    <source>
        <dbReference type="ARBA" id="ARBA00039895"/>
    </source>
</evidence>
<dbReference type="EC" id="4.2.2.2" evidence="5"/>
<evidence type="ECO:0000256" key="9">
    <source>
        <dbReference type="ARBA" id="ARBA00023239"/>
    </source>
</evidence>
<dbReference type="GO" id="GO:0045490">
    <property type="term" value="P:pectin catabolic process"/>
    <property type="evidence" value="ECO:0007669"/>
    <property type="project" value="TreeGrafter"/>
</dbReference>
<comment type="catalytic activity">
    <reaction evidence="1">
        <text>Eliminative cleavage of (1-&gt;4)-alpha-D-galacturonan to give oligosaccharides with 4-deoxy-alpha-D-galact-4-enuronosyl groups at their non-reducing ends.</text>
        <dbReference type="EC" id="4.2.2.2"/>
    </reaction>
</comment>
<feature type="chain" id="PRO_5001753131" description="Probable pectate lyase F" evidence="12">
    <location>
        <begin position="21"/>
        <end position="328"/>
    </location>
</feature>
<evidence type="ECO:0000256" key="2">
    <source>
        <dbReference type="ARBA" id="ARBA00001913"/>
    </source>
</evidence>
<evidence type="ECO:0000313" key="13">
    <source>
        <dbReference type="EMBL" id="ETO67258.1"/>
    </source>
</evidence>
<dbReference type="PANTHER" id="PTHR33407">
    <property type="entry name" value="PECTATE LYASE F-RELATED"/>
    <property type="match status" value="1"/>
</dbReference>
<feature type="signal peptide" evidence="12">
    <location>
        <begin position="1"/>
        <end position="20"/>
    </location>
</feature>
<keyword evidence="8" id="KW-0106">Calcium</keyword>
<evidence type="ECO:0000256" key="3">
    <source>
        <dbReference type="ARBA" id="ARBA00004613"/>
    </source>
</evidence>
<dbReference type="Gene3D" id="2.160.20.10">
    <property type="entry name" value="Single-stranded right-handed beta-helix, Pectin lyase-like"/>
    <property type="match status" value="1"/>
</dbReference>
<proteinExistence type="inferred from homology"/>
<evidence type="ECO:0000256" key="8">
    <source>
        <dbReference type="ARBA" id="ARBA00022837"/>
    </source>
</evidence>
<sequence length="328" mass="34464">MKRLLALLVASCAFAAQGTADPESLLLYVRTRSSIFDEFNLLRCCMFATAMETLEMSEDVTFDSVVLNGESRKLAGAAVDTTTFLDNYTPGQVMAAEDEERAVGVWPTSKGMVPLTRPRTVGPSTPFDGGMKTYKRSNVAFKSGAKMTRANAVFVVQAGGTLSNVIIAGGGGVFCETHNCALVNVWFKDSVQSALHVNSGTGITTITGGGARNVARRVIFGQASGTVVVSGGFYMVNSGRLFESCGTCGPVKRGVIVDGVVSVNPTAELIRMNSNYNDRGTISKATITTSMANYPVCTRFIGGATPRKVGNGAAPPVCAYSKAGVTVK</sequence>
<dbReference type="InterPro" id="IPR004898">
    <property type="entry name" value="Pectate_lyase_PlyH/PlyE-like"/>
</dbReference>
<name>A0A080ZKU7_PHYNI</name>
<evidence type="ECO:0000256" key="4">
    <source>
        <dbReference type="ARBA" id="ARBA00006463"/>
    </source>
</evidence>
<dbReference type="PANTHER" id="PTHR33407:SF9">
    <property type="entry name" value="PECTATE LYASE F-RELATED"/>
    <property type="match status" value="1"/>
</dbReference>
<keyword evidence="7 12" id="KW-0732">Signal</keyword>
<evidence type="ECO:0000256" key="12">
    <source>
        <dbReference type="SAM" id="SignalP"/>
    </source>
</evidence>
<gene>
    <name evidence="13" type="ORF">F444_15772</name>
</gene>
<dbReference type="AlphaFoldDB" id="A0A080ZKU7"/>
<dbReference type="InterPro" id="IPR012334">
    <property type="entry name" value="Pectin_lyas_fold"/>
</dbReference>
<comment type="caution">
    <text evidence="13">The sequence shown here is derived from an EMBL/GenBank/DDBJ whole genome shotgun (WGS) entry which is preliminary data.</text>
</comment>
<evidence type="ECO:0000256" key="5">
    <source>
        <dbReference type="ARBA" id="ARBA00012272"/>
    </source>
</evidence>
<evidence type="ECO:0000256" key="6">
    <source>
        <dbReference type="ARBA" id="ARBA00022525"/>
    </source>
</evidence>
<accession>A0A080ZKU7</accession>
<comment type="cofactor">
    <cofactor evidence="2">
        <name>Ca(2+)</name>
        <dbReference type="ChEBI" id="CHEBI:29108"/>
    </cofactor>
</comment>
<reference evidence="13 14" key="1">
    <citation type="submission" date="2013-11" db="EMBL/GenBank/DDBJ databases">
        <title>The Genome Sequence of Phytophthora parasitica P1976.</title>
        <authorList>
            <consortium name="The Broad Institute Genomics Platform"/>
            <person name="Russ C."/>
            <person name="Tyler B."/>
            <person name="Panabieres F."/>
            <person name="Shan W."/>
            <person name="Tripathy S."/>
            <person name="Grunwald N."/>
            <person name="Machado M."/>
            <person name="Johnson C.S."/>
            <person name="Walker B."/>
            <person name="Young S."/>
            <person name="Zeng Q."/>
            <person name="Gargeya S."/>
            <person name="Fitzgerald M."/>
            <person name="Haas B."/>
            <person name="Abouelleil A."/>
            <person name="Allen A.W."/>
            <person name="Alvarado L."/>
            <person name="Arachchi H.M."/>
            <person name="Berlin A.M."/>
            <person name="Chapman S.B."/>
            <person name="Gainer-Dewar J."/>
            <person name="Goldberg J."/>
            <person name="Griggs A."/>
            <person name="Gujja S."/>
            <person name="Hansen M."/>
            <person name="Howarth C."/>
            <person name="Imamovic A."/>
            <person name="Ireland A."/>
            <person name="Larimer J."/>
            <person name="McCowan C."/>
            <person name="Murphy C."/>
            <person name="Pearson M."/>
            <person name="Poon T.W."/>
            <person name="Priest M."/>
            <person name="Roberts A."/>
            <person name="Saif S."/>
            <person name="Shea T."/>
            <person name="Sisk P."/>
            <person name="Sykes S."/>
            <person name="Wortman J."/>
            <person name="Nusbaum C."/>
            <person name="Birren B."/>
        </authorList>
    </citation>
    <scope>NUCLEOTIDE SEQUENCE [LARGE SCALE GENOMIC DNA]</scope>
    <source>
        <strain evidence="13 14">P1976</strain>
    </source>
</reference>
<keyword evidence="9" id="KW-0456">Lyase</keyword>
<dbReference type="OrthoDB" id="441042at2759"/>
<organism evidence="13 14">
    <name type="scientific">Phytophthora nicotianae P1976</name>
    <dbReference type="NCBI Taxonomy" id="1317066"/>
    <lineage>
        <taxon>Eukaryota</taxon>
        <taxon>Sar</taxon>
        <taxon>Stramenopiles</taxon>
        <taxon>Oomycota</taxon>
        <taxon>Peronosporomycetes</taxon>
        <taxon>Peronosporales</taxon>
        <taxon>Peronosporaceae</taxon>
        <taxon>Phytophthora</taxon>
    </lineage>
</organism>
<dbReference type="Proteomes" id="UP000028582">
    <property type="component" value="Unassembled WGS sequence"/>
</dbReference>
<dbReference type="SUPFAM" id="SSF51126">
    <property type="entry name" value="Pectin lyase-like"/>
    <property type="match status" value="1"/>
</dbReference>
<dbReference type="GO" id="GO:0030570">
    <property type="term" value="F:pectate lyase activity"/>
    <property type="evidence" value="ECO:0007669"/>
    <property type="project" value="UniProtKB-EC"/>
</dbReference>
<dbReference type="Pfam" id="PF03211">
    <property type="entry name" value="Pectate_lyase"/>
    <property type="match status" value="1"/>
</dbReference>
<dbReference type="EMBL" id="ANJA01002912">
    <property type="protein sequence ID" value="ETO67258.1"/>
    <property type="molecule type" value="Genomic_DNA"/>
</dbReference>